<dbReference type="PANTHER" id="PTHR30097">
    <property type="entry name" value="CATION EFFLUX SYSTEM PROTEIN CUSB"/>
    <property type="match status" value="1"/>
</dbReference>
<accession>A0A645GFG2</accession>
<gene>
    <name evidence="6" type="ORF">SDC9_173059</name>
</gene>
<protein>
    <recommendedName>
        <fullName evidence="5">CzcB-like C-terminal circularly permuted SH3-like domain-containing protein</fullName>
    </recommendedName>
</protein>
<proteinExistence type="predicted"/>
<comment type="caution">
    <text evidence="6">The sequence shown here is derived from an EMBL/GenBank/DDBJ whole genome shotgun (WGS) entry which is preliminary data.</text>
</comment>
<dbReference type="GO" id="GO:0060003">
    <property type="term" value="P:copper ion export"/>
    <property type="evidence" value="ECO:0007669"/>
    <property type="project" value="TreeGrafter"/>
</dbReference>
<evidence type="ECO:0000256" key="2">
    <source>
        <dbReference type="ARBA" id="ARBA00022729"/>
    </source>
</evidence>
<keyword evidence="3" id="KW-0406">Ion transport</keyword>
<dbReference type="GO" id="GO:0015679">
    <property type="term" value="P:plasma membrane copper ion transport"/>
    <property type="evidence" value="ECO:0007669"/>
    <property type="project" value="TreeGrafter"/>
</dbReference>
<keyword evidence="2" id="KW-0732">Signal</keyword>
<dbReference type="FunFam" id="2.40.420.20:FF:000003">
    <property type="entry name" value="Cation efflux system protein cusB"/>
    <property type="match status" value="1"/>
</dbReference>
<name>A0A645GFG2_9ZZZZ</name>
<dbReference type="PANTHER" id="PTHR30097:SF15">
    <property type="entry name" value="CATION EFFLUX SYSTEM PROTEIN CUSB"/>
    <property type="match status" value="1"/>
</dbReference>
<evidence type="ECO:0000313" key="6">
    <source>
        <dbReference type="EMBL" id="MPN25647.1"/>
    </source>
</evidence>
<dbReference type="InterPro" id="IPR058649">
    <property type="entry name" value="CzcB_C"/>
</dbReference>
<dbReference type="GO" id="GO:0046914">
    <property type="term" value="F:transition metal ion binding"/>
    <property type="evidence" value="ECO:0007669"/>
    <property type="project" value="TreeGrafter"/>
</dbReference>
<feature type="region of interest" description="Disordered" evidence="4">
    <location>
        <begin position="84"/>
        <end position="131"/>
    </location>
</feature>
<dbReference type="AlphaFoldDB" id="A0A645GFG2"/>
<dbReference type="Gene3D" id="2.40.420.20">
    <property type="match status" value="1"/>
</dbReference>
<dbReference type="InterPro" id="IPR051909">
    <property type="entry name" value="MFP_Cation_Efflux"/>
</dbReference>
<dbReference type="GO" id="GO:0030288">
    <property type="term" value="C:outer membrane-bounded periplasmic space"/>
    <property type="evidence" value="ECO:0007669"/>
    <property type="project" value="TreeGrafter"/>
</dbReference>
<evidence type="ECO:0000256" key="1">
    <source>
        <dbReference type="ARBA" id="ARBA00022448"/>
    </source>
</evidence>
<organism evidence="6">
    <name type="scientific">bioreactor metagenome</name>
    <dbReference type="NCBI Taxonomy" id="1076179"/>
    <lineage>
        <taxon>unclassified sequences</taxon>
        <taxon>metagenomes</taxon>
        <taxon>ecological metagenomes</taxon>
    </lineage>
</organism>
<feature type="domain" description="CzcB-like C-terminal circularly permuted SH3-like" evidence="5">
    <location>
        <begin position="16"/>
        <end position="75"/>
    </location>
</feature>
<reference evidence="6" key="1">
    <citation type="submission" date="2019-08" db="EMBL/GenBank/DDBJ databases">
        <authorList>
            <person name="Kucharzyk K."/>
            <person name="Murdoch R.W."/>
            <person name="Higgins S."/>
            <person name="Loffler F."/>
        </authorList>
    </citation>
    <scope>NUCLEOTIDE SEQUENCE</scope>
</reference>
<evidence type="ECO:0000259" key="5">
    <source>
        <dbReference type="Pfam" id="PF25975"/>
    </source>
</evidence>
<dbReference type="Pfam" id="PF25975">
    <property type="entry name" value="CzcB_C"/>
    <property type="match status" value="1"/>
</dbReference>
<evidence type="ECO:0000256" key="4">
    <source>
        <dbReference type="SAM" id="MobiDB-lite"/>
    </source>
</evidence>
<evidence type="ECO:0000256" key="3">
    <source>
        <dbReference type="ARBA" id="ARBA00023065"/>
    </source>
</evidence>
<sequence length="131" mass="13020">MFVNANVQIPLGESLVIPESSLLDTGSRKIVFVAQGEDTFVKREVVTGQQADGYIQILSGLQSGDTVVTAATFLIDSQTKLGSFGSHAGHGGGGSANGTPAPTRGQTGGGTAPAPAVPPAAGGEHSGHSGH</sequence>
<keyword evidence="1" id="KW-0813">Transport</keyword>
<dbReference type="EMBL" id="VSSQ01074895">
    <property type="protein sequence ID" value="MPN25647.1"/>
    <property type="molecule type" value="Genomic_DNA"/>
</dbReference>